<protein>
    <recommendedName>
        <fullName evidence="4">ParB-like nuclease family protein</fullName>
    </recommendedName>
</protein>
<name>A0ABT8XCK4_9HYPH</name>
<sequence length="301" mass="34178">MNSGTALAEEQTFPGPAYDRAPSGTRPPRPSLLRRALDWVPVQDFLAAHIGFSRRFDQAVLRLAAKGGQATPAARAHFHFADALFLQIDPKTVEMRLRDNFLEAGSLRWVGTHFLDGGDWSHLLAPVAKSSSHAEIIELCRTRQNFRKGKRYRHYARRVTEGETIWRNRIGIDTHDKLDGYFEYYLALIEDIEKNGILPHSDLGLRNQTGYRHRWTRTFWQDLAERDIGIAIDAEGRLVRHTNGKHRMAAALALGIRQVPVEIRLVHARWLARRAEQLGLPPAEALLATIEHARANGWPAK</sequence>
<gene>
    <name evidence="2" type="ORF">GB928_008265</name>
</gene>
<feature type="region of interest" description="Disordered" evidence="1">
    <location>
        <begin position="1"/>
        <end position="27"/>
    </location>
</feature>
<keyword evidence="3" id="KW-1185">Reference proteome</keyword>
<evidence type="ECO:0000313" key="2">
    <source>
        <dbReference type="EMBL" id="MDO6121174.1"/>
    </source>
</evidence>
<dbReference type="Proteomes" id="UP001177080">
    <property type="component" value="Unassembled WGS sequence"/>
</dbReference>
<accession>A0ABT8XCK4</accession>
<evidence type="ECO:0000256" key="1">
    <source>
        <dbReference type="SAM" id="MobiDB-lite"/>
    </source>
</evidence>
<evidence type="ECO:0000313" key="3">
    <source>
        <dbReference type="Proteomes" id="UP001177080"/>
    </source>
</evidence>
<evidence type="ECO:0008006" key="4">
    <source>
        <dbReference type="Google" id="ProtNLM"/>
    </source>
</evidence>
<proteinExistence type="predicted"/>
<dbReference type="RefSeq" id="WP_244761128.1">
    <property type="nucleotide sequence ID" value="NZ_JALJCJ010000003.1"/>
</dbReference>
<reference evidence="2" key="1">
    <citation type="submission" date="2022-04" db="EMBL/GenBank/DDBJ databases">
        <title>Shinella lacus sp. nov., a novel member of the genus Shinella from water.</title>
        <authorList>
            <person name="Deng Y."/>
        </authorList>
    </citation>
    <scope>NUCLEOTIDE SEQUENCE</scope>
    <source>
        <strain evidence="2">JCM 31239</strain>
    </source>
</reference>
<dbReference type="EMBL" id="WHSC02000003">
    <property type="protein sequence ID" value="MDO6121174.1"/>
    <property type="molecule type" value="Genomic_DNA"/>
</dbReference>
<comment type="caution">
    <text evidence="2">The sequence shown here is derived from an EMBL/GenBank/DDBJ whole genome shotgun (WGS) entry which is preliminary data.</text>
</comment>
<organism evidence="2 3">
    <name type="scientific">Shinella curvata</name>
    <dbReference type="NCBI Taxonomy" id="1817964"/>
    <lineage>
        <taxon>Bacteria</taxon>
        <taxon>Pseudomonadati</taxon>
        <taxon>Pseudomonadota</taxon>
        <taxon>Alphaproteobacteria</taxon>
        <taxon>Hyphomicrobiales</taxon>
        <taxon>Rhizobiaceae</taxon>
        <taxon>Shinella</taxon>
    </lineage>
</organism>